<comment type="caution">
    <text evidence="1">The sequence shown here is derived from an EMBL/GenBank/DDBJ whole genome shotgun (WGS) entry which is preliminary data.</text>
</comment>
<evidence type="ECO:0008006" key="3">
    <source>
        <dbReference type="Google" id="ProtNLM"/>
    </source>
</evidence>
<dbReference type="GO" id="GO:0009279">
    <property type="term" value="C:cell outer membrane"/>
    <property type="evidence" value="ECO:0007669"/>
    <property type="project" value="InterPro"/>
</dbReference>
<dbReference type="eggNOG" id="ENOG50331V8">
    <property type="taxonomic scope" value="Bacteria"/>
</dbReference>
<dbReference type="EMBL" id="JPEO01000025">
    <property type="protein sequence ID" value="KFZ36077.1"/>
    <property type="molecule type" value="Genomic_DNA"/>
</dbReference>
<protein>
    <recommendedName>
        <fullName evidence="3">Exopolysaccharide biosynthesis protein</fullName>
    </recommendedName>
</protein>
<keyword evidence="2" id="KW-1185">Reference proteome</keyword>
<dbReference type="Gene3D" id="3.30.110.70">
    <property type="entry name" value="Hypothetical protein apc22750. Chain B"/>
    <property type="match status" value="1"/>
</dbReference>
<dbReference type="AlphaFoldDB" id="A0A094J9Z0"/>
<proteinExistence type="predicted"/>
<dbReference type="GO" id="GO:0035556">
    <property type="term" value="P:intracellular signal transduction"/>
    <property type="evidence" value="ECO:0007669"/>
    <property type="project" value="InterPro"/>
</dbReference>
<dbReference type="PROSITE" id="PS51257">
    <property type="entry name" value="PROKAR_LIPOPROTEIN"/>
    <property type="match status" value="1"/>
</dbReference>
<dbReference type="OrthoDB" id="6399623at2"/>
<sequence length="124" mass="13363">MKYLIPVVSVLLLSACSSDYVFKSNLDADAINDYFKPSQVKLFDKSMPSGPYVALGMIEGSDCQIDQNAAPASLANARTDARRKAADMKANGLIIKKCAEVPEPAQGCFTRTLCVGQAIKLKTE</sequence>
<name>A0A094J9Z0_9GAMM</name>
<evidence type="ECO:0000313" key="1">
    <source>
        <dbReference type="EMBL" id="KFZ36077.1"/>
    </source>
</evidence>
<evidence type="ECO:0000313" key="2">
    <source>
        <dbReference type="Proteomes" id="UP000029264"/>
    </source>
</evidence>
<dbReference type="Proteomes" id="UP000029264">
    <property type="component" value="Unassembled WGS sequence"/>
</dbReference>
<dbReference type="STRING" id="1515746.HR45_18540"/>
<gene>
    <name evidence="1" type="ORF">HR45_18540</name>
</gene>
<accession>A0A094J9Z0</accession>
<dbReference type="RefSeq" id="WP_037445687.1">
    <property type="nucleotide sequence ID" value="NZ_JPEO01000025.1"/>
</dbReference>
<dbReference type="Pfam" id="PF16358">
    <property type="entry name" value="RcsF"/>
    <property type="match status" value="1"/>
</dbReference>
<organism evidence="1 2">
    <name type="scientific">Shewanella mangrovi</name>
    <dbReference type="NCBI Taxonomy" id="1515746"/>
    <lineage>
        <taxon>Bacteria</taxon>
        <taxon>Pseudomonadati</taxon>
        <taxon>Pseudomonadota</taxon>
        <taxon>Gammaproteobacteria</taxon>
        <taxon>Alteromonadales</taxon>
        <taxon>Shewanellaceae</taxon>
        <taxon>Shewanella</taxon>
    </lineage>
</organism>
<reference evidence="1 2" key="1">
    <citation type="submission" date="2014-06" db="EMBL/GenBank/DDBJ databases">
        <title>Shewanella sp. YQH10.</title>
        <authorList>
            <person name="Liu Y."/>
            <person name="Zeng R."/>
        </authorList>
    </citation>
    <scope>NUCLEOTIDE SEQUENCE [LARGE SCALE GENOMIC DNA]</scope>
    <source>
        <strain evidence="1 2">YQH10</strain>
    </source>
</reference>
<dbReference type="InterPro" id="IPR030852">
    <property type="entry name" value="RcsF"/>
</dbReference>